<dbReference type="RefSeq" id="WP_352014400.1">
    <property type="nucleotide sequence ID" value="NZ_JBHSBC010000046.1"/>
</dbReference>
<feature type="domain" description="HTH hxlR-type" evidence="4">
    <location>
        <begin position="16"/>
        <end position="114"/>
    </location>
</feature>
<evidence type="ECO:0000256" key="3">
    <source>
        <dbReference type="ARBA" id="ARBA00023163"/>
    </source>
</evidence>
<dbReference type="PANTHER" id="PTHR33204">
    <property type="entry name" value="TRANSCRIPTIONAL REGULATOR, MARR FAMILY"/>
    <property type="match status" value="1"/>
</dbReference>
<dbReference type="Pfam" id="PF01638">
    <property type="entry name" value="HxlR"/>
    <property type="match status" value="1"/>
</dbReference>
<reference evidence="6" key="1">
    <citation type="journal article" date="2019" name="Int. J. Syst. Evol. Microbiol.">
        <title>The Global Catalogue of Microorganisms (GCM) 10K type strain sequencing project: providing services to taxonomists for standard genome sequencing and annotation.</title>
        <authorList>
            <consortium name="The Broad Institute Genomics Platform"/>
            <consortium name="The Broad Institute Genome Sequencing Center for Infectious Disease"/>
            <person name="Wu L."/>
            <person name="Ma J."/>
        </authorList>
    </citation>
    <scope>NUCLEOTIDE SEQUENCE [LARGE SCALE GENOMIC DNA]</scope>
    <source>
        <strain evidence="6">TBRC 7912</strain>
    </source>
</reference>
<evidence type="ECO:0000256" key="2">
    <source>
        <dbReference type="ARBA" id="ARBA00023125"/>
    </source>
</evidence>
<dbReference type="InterPro" id="IPR036388">
    <property type="entry name" value="WH-like_DNA-bd_sf"/>
</dbReference>
<gene>
    <name evidence="5" type="ORF">ACFOYY_35085</name>
</gene>
<dbReference type="InterPro" id="IPR036390">
    <property type="entry name" value="WH_DNA-bd_sf"/>
</dbReference>
<dbReference type="InterPro" id="IPR002577">
    <property type="entry name" value="HTH_HxlR"/>
</dbReference>
<keyword evidence="3" id="KW-0804">Transcription</keyword>
<protein>
    <submittedName>
        <fullName evidence="5">Winged helix-turn-helix transcriptional regulator</fullName>
    </submittedName>
</protein>
<dbReference type="PANTHER" id="PTHR33204:SF37">
    <property type="entry name" value="HTH-TYPE TRANSCRIPTIONAL REGULATOR YODB"/>
    <property type="match status" value="1"/>
</dbReference>
<sequence length="131" mass="14835">MADSSSSRWNMLKSACPTREILDRIADKWTMLVILSLGEETLRFTQLRARIEGVSQKMLTQTLRGMESDGLILRTVYPTVPVTVEYSLTPLGHSLARTVDVVREWAYGHIGEILLARQEYNDRETPRVGIG</sequence>
<name>A0ABV8FCK1_9ACTN</name>
<keyword evidence="6" id="KW-1185">Reference proteome</keyword>
<dbReference type="EMBL" id="JBHSBC010000046">
    <property type="protein sequence ID" value="MFC3985400.1"/>
    <property type="molecule type" value="Genomic_DNA"/>
</dbReference>
<proteinExistence type="predicted"/>
<comment type="caution">
    <text evidence="5">The sequence shown here is derived from an EMBL/GenBank/DDBJ whole genome shotgun (WGS) entry which is preliminary data.</text>
</comment>
<dbReference type="SUPFAM" id="SSF46785">
    <property type="entry name" value="Winged helix' DNA-binding domain"/>
    <property type="match status" value="1"/>
</dbReference>
<dbReference type="PROSITE" id="PS51118">
    <property type="entry name" value="HTH_HXLR"/>
    <property type="match status" value="1"/>
</dbReference>
<evidence type="ECO:0000313" key="5">
    <source>
        <dbReference type="EMBL" id="MFC3985400.1"/>
    </source>
</evidence>
<keyword evidence="1" id="KW-0805">Transcription regulation</keyword>
<keyword evidence="2" id="KW-0238">DNA-binding</keyword>
<evidence type="ECO:0000256" key="1">
    <source>
        <dbReference type="ARBA" id="ARBA00023015"/>
    </source>
</evidence>
<evidence type="ECO:0000259" key="4">
    <source>
        <dbReference type="PROSITE" id="PS51118"/>
    </source>
</evidence>
<evidence type="ECO:0000313" key="6">
    <source>
        <dbReference type="Proteomes" id="UP001595698"/>
    </source>
</evidence>
<organism evidence="5 6">
    <name type="scientific">Streptosporangium jomthongense</name>
    <dbReference type="NCBI Taxonomy" id="1193683"/>
    <lineage>
        <taxon>Bacteria</taxon>
        <taxon>Bacillati</taxon>
        <taxon>Actinomycetota</taxon>
        <taxon>Actinomycetes</taxon>
        <taxon>Streptosporangiales</taxon>
        <taxon>Streptosporangiaceae</taxon>
        <taxon>Streptosporangium</taxon>
    </lineage>
</organism>
<dbReference type="Proteomes" id="UP001595698">
    <property type="component" value="Unassembled WGS sequence"/>
</dbReference>
<dbReference type="Gene3D" id="1.10.10.10">
    <property type="entry name" value="Winged helix-like DNA-binding domain superfamily/Winged helix DNA-binding domain"/>
    <property type="match status" value="1"/>
</dbReference>
<accession>A0ABV8FCK1</accession>